<proteinExistence type="inferred from homology"/>
<accession>A0A7W9FY87</accession>
<dbReference type="GO" id="GO:0005524">
    <property type="term" value="F:ATP binding"/>
    <property type="evidence" value="ECO:0007669"/>
    <property type="project" value="UniProtKB-KW"/>
</dbReference>
<sequence>MATGIDFGTTNSVVAQWNGDEAEVLPLDADNIDSDWLYEEFQGIFPTIVGESSTRLGALFGWEAKLRSNRVFEACKRMLRNDESIRLRDASVPASVAAAGVFRAMRERAEGNLLRPFDSAVITVPANARGAARYRTRAAARAAGIQVKALLNEPTAAALSYMHDMQEEGRIMVFDWGGGTIDVTILEHIDGHFEELASKGITQLGGIELDKRLRKLLLRKLPSHPVLSELESRELDLIVERTKIRLSKEPTAVARIPGSGKLVQVARDEFEREIADLVEQALQPARQCLNEVGMHPDEIDGVLMIGGTSQLPCVRDAVERLIDDEVVPDVICHPMTAVARGAAIAAAILDEKVNSYLRVSSMFALGTSTTDQRSGKKVFSAIIDQHTPLPAIEEKRYTPIDDGRSQLTVPVWEADPAKSLDDPENFQLTKLELKYPRPLRREEAIFNLRYTYTVDGLLHVKATLDKTGEVLLDQEIRDFTSGDTLPISEIQRRMSALDRLTPSGTSLPRTTSTSAKSFVVDGSNLAWYGRDARKGDIPSLSLLLSGIQALHNKFPEAGVTVFVDATLRHKLSPAEQVMLDDAIRQEIILPTPAGTHGKADRLVTMFADETGSIIVTNDSYKELQAEFPFLLDDGRFLGATPAGGHWLFSPRTPVRHRPNS</sequence>
<dbReference type="InterPro" id="IPR021869">
    <property type="entry name" value="RNase_Zc3h12_NYN"/>
</dbReference>
<comment type="caution">
    <text evidence="9">The sequence shown here is derived from an EMBL/GenBank/DDBJ whole genome shotgun (WGS) entry which is preliminary data.</text>
</comment>
<evidence type="ECO:0000313" key="9">
    <source>
        <dbReference type="EMBL" id="MBB5773738.1"/>
    </source>
</evidence>
<dbReference type="Pfam" id="PF00012">
    <property type="entry name" value="HSP70"/>
    <property type="match status" value="1"/>
</dbReference>
<keyword evidence="4 7" id="KW-0067">ATP-binding</keyword>
<dbReference type="PANTHER" id="PTHR19375">
    <property type="entry name" value="HEAT SHOCK PROTEIN 70KDA"/>
    <property type="match status" value="1"/>
</dbReference>
<reference evidence="9 10" key="1">
    <citation type="submission" date="2020-08" db="EMBL/GenBank/DDBJ databases">
        <title>Sequencing the genomes of 1000 actinobacteria strains.</title>
        <authorList>
            <person name="Klenk H.-P."/>
        </authorList>
    </citation>
    <scope>NUCLEOTIDE SEQUENCE [LARGE SCALE GENOMIC DNA]</scope>
    <source>
        <strain evidence="9 10">DSM 45507</strain>
    </source>
</reference>
<dbReference type="Gene3D" id="3.40.50.11980">
    <property type="match status" value="1"/>
</dbReference>
<evidence type="ECO:0000256" key="2">
    <source>
        <dbReference type="ARBA" id="ARBA00022553"/>
    </source>
</evidence>
<evidence type="ECO:0000313" key="10">
    <source>
        <dbReference type="Proteomes" id="UP000579153"/>
    </source>
</evidence>
<gene>
    <name evidence="9" type="ORF">HD596_000494</name>
</gene>
<dbReference type="InterPro" id="IPR029047">
    <property type="entry name" value="HSP70_peptide-bd_sf"/>
</dbReference>
<dbReference type="SUPFAM" id="SSF53067">
    <property type="entry name" value="Actin-like ATPase domain"/>
    <property type="match status" value="2"/>
</dbReference>
<keyword evidence="3 7" id="KW-0547">Nucleotide-binding</keyword>
<keyword evidence="10" id="KW-1185">Reference proteome</keyword>
<evidence type="ECO:0000256" key="5">
    <source>
        <dbReference type="ARBA" id="ARBA00023016"/>
    </source>
</evidence>
<dbReference type="AlphaFoldDB" id="A0A7W9FY87"/>
<dbReference type="Gene3D" id="3.30.420.40">
    <property type="match status" value="2"/>
</dbReference>
<dbReference type="RefSeq" id="WP_185067670.1">
    <property type="nucleotide sequence ID" value="NZ_JACHMB010000001.1"/>
</dbReference>
<evidence type="ECO:0000259" key="8">
    <source>
        <dbReference type="Pfam" id="PF11977"/>
    </source>
</evidence>
<dbReference type="InterPro" id="IPR043129">
    <property type="entry name" value="ATPase_NBD"/>
</dbReference>
<evidence type="ECO:0000256" key="1">
    <source>
        <dbReference type="ARBA" id="ARBA00007381"/>
    </source>
</evidence>
<evidence type="ECO:0000256" key="3">
    <source>
        <dbReference type="ARBA" id="ARBA00022741"/>
    </source>
</evidence>
<dbReference type="InterPro" id="IPR013126">
    <property type="entry name" value="Hsp_70_fam"/>
</dbReference>
<dbReference type="Gene3D" id="3.90.640.10">
    <property type="entry name" value="Actin, Chain A, domain 4"/>
    <property type="match status" value="1"/>
</dbReference>
<dbReference type="PRINTS" id="PR00301">
    <property type="entry name" value="HEATSHOCK70"/>
</dbReference>
<dbReference type="Pfam" id="PF11977">
    <property type="entry name" value="RNase_Zc3h12a"/>
    <property type="match status" value="1"/>
</dbReference>
<dbReference type="PROSITE" id="PS01036">
    <property type="entry name" value="HSP70_3"/>
    <property type="match status" value="1"/>
</dbReference>
<dbReference type="Proteomes" id="UP000579153">
    <property type="component" value="Unassembled WGS sequence"/>
</dbReference>
<dbReference type="Gene3D" id="2.60.34.10">
    <property type="entry name" value="Substrate Binding Domain Of DNAk, Chain A, domain 1"/>
    <property type="match status" value="1"/>
</dbReference>
<keyword evidence="2" id="KW-0597">Phosphoprotein</keyword>
<organism evidence="9 10">
    <name type="scientific">Nonomuraea jabiensis</name>
    <dbReference type="NCBI Taxonomy" id="882448"/>
    <lineage>
        <taxon>Bacteria</taxon>
        <taxon>Bacillati</taxon>
        <taxon>Actinomycetota</taxon>
        <taxon>Actinomycetes</taxon>
        <taxon>Streptosporangiales</taxon>
        <taxon>Streptosporangiaceae</taxon>
        <taxon>Nonomuraea</taxon>
    </lineage>
</organism>
<keyword evidence="6" id="KW-0143">Chaperone</keyword>
<evidence type="ECO:0000256" key="6">
    <source>
        <dbReference type="ARBA" id="ARBA00023186"/>
    </source>
</evidence>
<dbReference type="SUPFAM" id="SSF100920">
    <property type="entry name" value="Heat shock protein 70kD (HSP70), peptide-binding domain"/>
    <property type="match status" value="1"/>
</dbReference>
<comment type="similarity">
    <text evidence="1 7">Belongs to the heat shock protein 70 family.</text>
</comment>
<feature type="domain" description="RNase NYN" evidence="8">
    <location>
        <begin position="517"/>
        <end position="626"/>
    </location>
</feature>
<dbReference type="InterPro" id="IPR018181">
    <property type="entry name" value="Heat_shock_70_CS"/>
</dbReference>
<name>A0A7W9FY87_9ACTN</name>
<dbReference type="EMBL" id="JACHMB010000001">
    <property type="protein sequence ID" value="MBB5773738.1"/>
    <property type="molecule type" value="Genomic_DNA"/>
</dbReference>
<evidence type="ECO:0000256" key="4">
    <source>
        <dbReference type="ARBA" id="ARBA00022840"/>
    </source>
</evidence>
<protein>
    <submittedName>
        <fullName evidence="9">Molecular chaperone DnaK (HSP70)</fullName>
    </submittedName>
</protein>
<dbReference type="GO" id="GO:0140662">
    <property type="term" value="F:ATP-dependent protein folding chaperone"/>
    <property type="evidence" value="ECO:0007669"/>
    <property type="project" value="InterPro"/>
</dbReference>
<keyword evidence="5" id="KW-0346">Stress response</keyword>
<evidence type="ECO:0000256" key="7">
    <source>
        <dbReference type="RuleBase" id="RU003322"/>
    </source>
</evidence>